<dbReference type="AlphaFoldDB" id="A0A848B4G8"/>
<dbReference type="EMBL" id="JABAFA010000001">
    <property type="protein sequence ID" value="NMD98038.1"/>
    <property type="molecule type" value="Genomic_DNA"/>
</dbReference>
<sequence>MADDFAKDDASGARSAQEEARVRVMSDRERTDYDGVTLEETSDGHAYETPREEEARRAHVIFETTGKGDIFSTALRQILGPHWKWKLGLAAGAIAFGLVFFFIALPVLSVLCIAAAVFWIVGRFLQG</sequence>
<accession>A0A848B4G8</accession>
<dbReference type="RefSeq" id="WP_170076897.1">
    <property type="nucleotide sequence ID" value="NZ_JABAFA010000001.1"/>
</dbReference>
<feature type="transmembrane region" description="Helical" evidence="2">
    <location>
        <begin position="89"/>
        <end position="121"/>
    </location>
</feature>
<keyword evidence="2" id="KW-0472">Membrane</keyword>
<protein>
    <submittedName>
        <fullName evidence="3">Uncharacterized protein</fullName>
    </submittedName>
</protein>
<organism evidence="3 4">
    <name type="scientific">Selenomonas bovis</name>
    <dbReference type="NCBI Taxonomy" id="416586"/>
    <lineage>
        <taxon>Bacteria</taxon>
        <taxon>Bacillati</taxon>
        <taxon>Bacillota</taxon>
        <taxon>Negativicutes</taxon>
        <taxon>Selenomonadales</taxon>
        <taxon>Selenomonadaceae</taxon>
        <taxon>Selenomonas</taxon>
    </lineage>
</organism>
<keyword evidence="4" id="KW-1185">Reference proteome</keyword>
<evidence type="ECO:0000256" key="2">
    <source>
        <dbReference type="SAM" id="Phobius"/>
    </source>
</evidence>
<reference evidence="3 4" key="1">
    <citation type="submission" date="2020-04" db="EMBL/GenBank/DDBJ databases">
        <authorList>
            <person name="Hitch T.C.A."/>
            <person name="Wylensek D."/>
            <person name="Clavel T."/>
        </authorList>
    </citation>
    <scope>NUCLEOTIDE SEQUENCE [LARGE SCALE GENOMIC DNA]</scope>
    <source>
        <strain evidence="3 4">PG-130-P53-12</strain>
    </source>
</reference>
<gene>
    <name evidence="3" type="ORF">HF878_00865</name>
</gene>
<keyword evidence="2" id="KW-1133">Transmembrane helix</keyword>
<evidence type="ECO:0000256" key="1">
    <source>
        <dbReference type="SAM" id="MobiDB-lite"/>
    </source>
</evidence>
<name>A0A848B4G8_9FIRM</name>
<evidence type="ECO:0000313" key="4">
    <source>
        <dbReference type="Proteomes" id="UP000543804"/>
    </source>
</evidence>
<proteinExistence type="predicted"/>
<feature type="region of interest" description="Disordered" evidence="1">
    <location>
        <begin position="1"/>
        <end position="25"/>
    </location>
</feature>
<comment type="caution">
    <text evidence="3">The sequence shown here is derived from an EMBL/GenBank/DDBJ whole genome shotgun (WGS) entry which is preliminary data.</text>
</comment>
<evidence type="ECO:0000313" key="3">
    <source>
        <dbReference type="EMBL" id="NMD98038.1"/>
    </source>
</evidence>
<keyword evidence="2" id="KW-0812">Transmembrane</keyword>
<dbReference type="Proteomes" id="UP000543804">
    <property type="component" value="Unassembled WGS sequence"/>
</dbReference>